<dbReference type="CDD" id="cd06445">
    <property type="entry name" value="ATase"/>
    <property type="match status" value="1"/>
</dbReference>
<comment type="caution">
    <text evidence="14">The sequence shown here is derived from an EMBL/GenBank/DDBJ whole genome shotgun (WGS) entry which is preliminary data.</text>
</comment>
<comment type="catalytic activity">
    <reaction evidence="11">
        <text>a 6-O-methyl-2'-deoxyguanosine in DNA + L-cysteinyl-[protein] = S-methyl-L-cysteinyl-[protein] + a 2'-deoxyguanosine in DNA</text>
        <dbReference type="Rhea" id="RHEA:24000"/>
        <dbReference type="Rhea" id="RHEA-COMP:10131"/>
        <dbReference type="Rhea" id="RHEA-COMP:10132"/>
        <dbReference type="Rhea" id="RHEA-COMP:11367"/>
        <dbReference type="Rhea" id="RHEA-COMP:11368"/>
        <dbReference type="ChEBI" id="CHEBI:29950"/>
        <dbReference type="ChEBI" id="CHEBI:82612"/>
        <dbReference type="ChEBI" id="CHEBI:85445"/>
        <dbReference type="ChEBI" id="CHEBI:85448"/>
        <dbReference type="EC" id="2.1.1.63"/>
    </reaction>
</comment>
<evidence type="ECO:0000313" key="14">
    <source>
        <dbReference type="EMBL" id="KAI9269107.1"/>
    </source>
</evidence>
<dbReference type="InterPro" id="IPR036217">
    <property type="entry name" value="MethylDNA_cys_MeTrfase_DNAb"/>
</dbReference>
<dbReference type="EC" id="2.1.1.63" evidence="3"/>
<keyword evidence="15" id="KW-1185">Reference proteome</keyword>
<dbReference type="Gene3D" id="1.10.10.10">
    <property type="entry name" value="Winged helix-like DNA-binding domain superfamily/Winged helix DNA-binding domain"/>
    <property type="match status" value="1"/>
</dbReference>
<evidence type="ECO:0000256" key="2">
    <source>
        <dbReference type="ARBA" id="ARBA00008711"/>
    </source>
</evidence>
<keyword evidence="6" id="KW-0808">Transferase</keyword>
<accession>A0AAD5KK39</accession>
<keyword evidence="8" id="KW-0234">DNA repair</keyword>
<feature type="compositionally biased region" description="Low complexity" evidence="12">
    <location>
        <begin position="14"/>
        <end position="26"/>
    </location>
</feature>
<reference evidence="14" key="2">
    <citation type="submission" date="2023-02" db="EMBL/GenBank/DDBJ databases">
        <authorList>
            <consortium name="DOE Joint Genome Institute"/>
            <person name="Mondo S.J."/>
            <person name="Chang Y."/>
            <person name="Wang Y."/>
            <person name="Ahrendt S."/>
            <person name="Andreopoulos W."/>
            <person name="Barry K."/>
            <person name="Beard J."/>
            <person name="Benny G.L."/>
            <person name="Blankenship S."/>
            <person name="Bonito G."/>
            <person name="Cuomo C."/>
            <person name="Desiro A."/>
            <person name="Gervers K.A."/>
            <person name="Hundley H."/>
            <person name="Kuo A."/>
            <person name="LaButti K."/>
            <person name="Lang B.F."/>
            <person name="Lipzen A."/>
            <person name="O'Donnell K."/>
            <person name="Pangilinan J."/>
            <person name="Reynolds N."/>
            <person name="Sandor L."/>
            <person name="Smith M.W."/>
            <person name="Tsang A."/>
            <person name="Grigoriev I.V."/>
            <person name="Stajich J.E."/>
            <person name="Spatafora J.W."/>
        </authorList>
    </citation>
    <scope>NUCLEOTIDE SEQUENCE</scope>
    <source>
        <strain evidence="14">RSA 2281</strain>
    </source>
</reference>
<dbReference type="GO" id="GO:0006281">
    <property type="term" value="P:DNA repair"/>
    <property type="evidence" value="ECO:0007669"/>
    <property type="project" value="UniProtKB-KW"/>
</dbReference>
<dbReference type="SUPFAM" id="SSF46767">
    <property type="entry name" value="Methylated DNA-protein cysteine methyltransferase, C-terminal domain"/>
    <property type="match status" value="1"/>
</dbReference>
<dbReference type="Pfam" id="PF01035">
    <property type="entry name" value="DNA_binding_1"/>
    <property type="match status" value="1"/>
</dbReference>
<gene>
    <name evidence="14" type="ORF">BDA99DRAFT_503594</name>
</gene>
<keyword evidence="5 14" id="KW-0489">Methyltransferase</keyword>
<evidence type="ECO:0000259" key="13">
    <source>
        <dbReference type="Pfam" id="PF01035"/>
    </source>
</evidence>
<evidence type="ECO:0000256" key="8">
    <source>
        <dbReference type="ARBA" id="ARBA00023204"/>
    </source>
</evidence>
<evidence type="ECO:0000256" key="11">
    <source>
        <dbReference type="ARBA" id="ARBA00049348"/>
    </source>
</evidence>
<dbReference type="AlphaFoldDB" id="A0AAD5KK39"/>
<comment type="similarity">
    <text evidence="2">Belongs to the MGMT family.</text>
</comment>
<dbReference type="GO" id="GO:0003908">
    <property type="term" value="F:methylated-DNA-[protein]-cysteine S-methyltransferase activity"/>
    <property type="evidence" value="ECO:0007669"/>
    <property type="project" value="UniProtKB-EC"/>
</dbReference>
<sequence>MVELRPRTEKTIKKTPTTSTTSTTKTRATKKVLQTFVAKDDNVELMIPFPKTEQEKKEYINPKTKRPLTAFQYKVYDLCSQIPRGQVSTYKAISDTLNGGPRAVGQALRINPFCPLPVPCHRVIASDMSIGGFSGGWGDCQFVADKKAKLAKEGCKFNDHYQFVSNIDGKKTIFTDFKV</sequence>
<proteinExistence type="inferred from homology"/>
<dbReference type="PANTHER" id="PTHR10815:SF13">
    <property type="entry name" value="METHYLATED-DNA--PROTEIN-CYSTEINE METHYLTRANSFERASE"/>
    <property type="match status" value="1"/>
</dbReference>
<feature type="region of interest" description="Disordered" evidence="12">
    <location>
        <begin position="1"/>
        <end position="26"/>
    </location>
</feature>
<evidence type="ECO:0000256" key="6">
    <source>
        <dbReference type="ARBA" id="ARBA00022679"/>
    </source>
</evidence>
<evidence type="ECO:0000256" key="12">
    <source>
        <dbReference type="SAM" id="MobiDB-lite"/>
    </source>
</evidence>
<dbReference type="GO" id="GO:0032259">
    <property type="term" value="P:methylation"/>
    <property type="evidence" value="ECO:0007669"/>
    <property type="project" value="UniProtKB-KW"/>
</dbReference>
<name>A0AAD5KK39_9FUNG</name>
<protein>
    <recommendedName>
        <fullName evidence="4">Methylated-DNA--protein-cysteine methyltransferase</fullName>
        <ecNumber evidence="3">2.1.1.63</ecNumber>
    </recommendedName>
    <alternativeName>
        <fullName evidence="9">6-O-methylguanine-DNA methyltransferase</fullName>
    </alternativeName>
    <alternativeName>
        <fullName evidence="10">O-6-methylguanine-DNA-alkyltransferase</fullName>
    </alternativeName>
</protein>
<dbReference type="InterPro" id="IPR014048">
    <property type="entry name" value="MethylDNA_cys_MeTrfase_DNA-bd"/>
</dbReference>
<evidence type="ECO:0000313" key="15">
    <source>
        <dbReference type="Proteomes" id="UP001209540"/>
    </source>
</evidence>
<dbReference type="NCBIfam" id="TIGR00589">
    <property type="entry name" value="ogt"/>
    <property type="match status" value="1"/>
</dbReference>
<dbReference type="InterPro" id="IPR036388">
    <property type="entry name" value="WH-like_DNA-bd_sf"/>
</dbReference>
<dbReference type="InterPro" id="IPR001497">
    <property type="entry name" value="MethylDNA_cys_MeTrfase_AS"/>
</dbReference>
<organism evidence="14 15">
    <name type="scientific">Phascolomyces articulosus</name>
    <dbReference type="NCBI Taxonomy" id="60185"/>
    <lineage>
        <taxon>Eukaryota</taxon>
        <taxon>Fungi</taxon>
        <taxon>Fungi incertae sedis</taxon>
        <taxon>Mucoromycota</taxon>
        <taxon>Mucoromycotina</taxon>
        <taxon>Mucoromycetes</taxon>
        <taxon>Mucorales</taxon>
        <taxon>Lichtheimiaceae</taxon>
        <taxon>Phascolomyces</taxon>
    </lineage>
</organism>
<keyword evidence="7" id="KW-0227">DNA damage</keyword>
<evidence type="ECO:0000256" key="9">
    <source>
        <dbReference type="ARBA" id="ARBA00030795"/>
    </source>
</evidence>
<evidence type="ECO:0000256" key="5">
    <source>
        <dbReference type="ARBA" id="ARBA00022603"/>
    </source>
</evidence>
<evidence type="ECO:0000256" key="10">
    <source>
        <dbReference type="ARBA" id="ARBA00031621"/>
    </source>
</evidence>
<feature type="compositionally biased region" description="Basic and acidic residues" evidence="12">
    <location>
        <begin position="1"/>
        <end position="12"/>
    </location>
</feature>
<evidence type="ECO:0000256" key="7">
    <source>
        <dbReference type="ARBA" id="ARBA00022763"/>
    </source>
</evidence>
<reference evidence="14" key="1">
    <citation type="journal article" date="2022" name="IScience">
        <title>Evolution of zygomycete secretomes and the origins of terrestrial fungal ecologies.</title>
        <authorList>
            <person name="Chang Y."/>
            <person name="Wang Y."/>
            <person name="Mondo S."/>
            <person name="Ahrendt S."/>
            <person name="Andreopoulos W."/>
            <person name="Barry K."/>
            <person name="Beard J."/>
            <person name="Benny G.L."/>
            <person name="Blankenship S."/>
            <person name="Bonito G."/>
            <person name="Cuomo C."/>
            <person name="Desiro A."/>
            <person name="Gervers K.A."/>
            <person name="Hundley H."/>
            <person name="Kuo A."/>
            <person name="LaButti K."/>
            <person name="Lang B.F."/>
            <person name="Lipzen A."/>
            <person name="O'Donnell K."/>
            <person name="Pangilinan J."/>
            <person name="Reynolds N."/>
            <person name="Sandor L."/>
            <person name="Smith M.E."/>
            <person name="Tsang A."/>
            <person name="Grigoriev I.V."/>
            <person name="Stajich J.E."/>
            <person name="Spatafora J.W."/>
        </authorList>
    </citation>
    <scope>NUCLEOTIDE SEQUENCE</scope>
    <source>
        <strain evidence="14">RSA 2281</strain>
    </source>
</reference>
<evidence type="ECO:0000256" key="1">
    <source>
        <dbReference type="ARBA" id="ARBA00001286"/>
    </source>
</evidence>
<dbReference type="Proteomes" id="UP001209540">
    <property type="component" value="Unassembled WGS sequence"/>
</dbReference>
<comment type="catalytic activity">
    <reaction evidence="1">
        <text>a 4-O-methyl-thymidine in DNA + L-cysteinyl-[protein] = a thymidine in DNA + S-methyl-L-cysteinyl-[protein]</text>
        <dbReference type="Rhea" id="RHEA:53428"/>
        <dbReference type="Rhea" id="RHEA-COMP:10131"/>
        <dbReference type="Rhea" id="RHEA-COMP:10132"/>
        <dbReference type="Rhea" id="RHEA-COMP:13555"/>
        <dbReference type="Rhea" id="RHEA-COMP:13556"/>
        <dbReference type="ChEBI" id="CHEBI:29950"/>
        <dbReference type="ChEBI" id="CHEBI:82612"/>
        <dbReference type="ChEBI" id="CHEBI:137386"/>
        <dbReference type="ChEBI" id="CHEBI:137387"/>
        <dbReference type="EC" id="2.1.1.63"/>
    </reaction>
</comment>
<dbReference type="PANTHER" id="PTHR10815">
    <property type="entry name" value="METHYLATED-DNA--PROTEIN-CYSTEINE METHYLTRANSFERASE"/>
    <property type="match status" value="1"/>
</dbReference>
<evidence type="ECO:0000256" key="4">
    <source>
        <dbReference type="ARBA" id="ARBA00015377"/>
    </source>
</evidence>
<feature type="domain" description="Methylated-DNA-[protein]-cysteine S-methyltransferase DNA binding" evidence="13">
    <location>
        <begin position="70"/>
        <end position="154"/>
    </location>
</feature>
<dbReference type="EMBL" id="JAIXMP010000008">
    <property type="protein sequence ID" value="KAI9269107.1"/>
    <property type="molecule type" value="Genomic_DNA"/>
</dbReference>
<dbReference type="PROSITE" id="PS00374">
    <property type="entry name" value="MGMT"/>
    <property type="match status" value="1"/>
</dbReference>
<evidence type="ECO:0000256" key="3">
    <source>
        <dbReference type="ARBA" id="ARBA00011918"/>
    </source>
</evidence>